<evidence type="ECO:0000313" key="4">
    <source>
        <dbReference type="Ensembl" id="ENSSFAP00005020106.1"/>
    </source>
</evidence>
<dbReference type="OMA" id="PRAFTIW"/>
<dbReference type="PANTHER" id="PTHR24171">
    <property type="entry name" value="ANKYRIN REPEAT DOMAIN-CONTAINING PROTEIN 39-RELATED"/>
    <property type="match status" value="1"/>
</dbReference>
<dbReference type="GO" id="GO:0004842">
    <property type="term" value="F:ubiquitin-protein transferase activity"/>
    <property type="evidence" value="ECO:0007669"/>
    <property type="project" value="TreeGrafter"/>
</dbReference>
<protein>
    <recommendedName>
        <fullName evidence="3">BRCT domain-containing protein</fullName>
    </recommendedName>
</protein>
<evidence type="ECO:0000313" key="5">
    <source>
        <dbReference type="Proteomes" id="UP000472267"/>
    </source>
</evidence>
<dbReference type="InParanoid" id="A0A672GMV9"/>
<dbReference type="PROSITE" id="PS50172">
    <property type="entry name" value="BRCT"/>
    <property type="match status" value="1"/>
</dbReference>
<dbReference type="GO" id="GO:0085020">
    <property type="term" value="P:protein K6-linked ubiquitination"/>
    <property type="evidence" value="ECO:0007669"/>
    <property type="project" value="TreeGrafter"/>
</dbReference>
<reference evidence="4" key="1">
    <citation type="submission" date="2019-06" db="EMBL/GenBank/DDBJ databases">
        <authorList>
            <consortium name="Wellcome Sanger Institute Data Sharing"/>
        </authorList>
    </citation>
    <scope>NUCLEOTIDE SEQUENCE [LARGE SCALE GENOMIC DNA]</scope>
</reference>
<reference evidence="4" key="3">
    <citation type="submission" date="2025-09" db="UniProtKB">
        <authorList>
            <consortium name="Ensembl"/>
        </authorList>
    </citation>
    <scope>IDENTIFICATION</scope>
</reference>
<proteinExistence type="predicted"/>
<dbReference type="CDD" id="cd17720">
    <property type="entry name" value="BRCT_Bard1_rpt2"/>
    <property type="match status" value="1"/>
</dbReference>
<dbReference type="SUPFAM" id="SSF52113">
    <property type="entry name" value="BRCT domain"/>
    <property type="match status" value="1"/>
</dbReference>
<dbReference type="Ensembl" id="ENSSFAT00005020897.1">
    <property type="protein sequence ID" value="ENSSFAP00005020106.1"/>
    <property type="gene ID" value="ENSSFAG00005010484.1"/>
</dbReference>
<dbReference type="InterPro" id="IPR036420">
    <property type="entry name" value="BRCT_dom_sf"/>
</dbReference>
<dbReference type="GO" id="GO:0031436">
    <property type="term" value="C:BRCA1-BARD1 complex"/>
    <property type="evidence" value="ECO:0007669"/>
    <property type="project" value="TreeGrafter"/>
</dbReference>
<dbReference type="SMART" id="SM00292">
    <property type="entry name" value="BRCT"/>
    <property type="match status" value="1"/>
</dbReference>
<keyword evidence="5" id="KW-1185">Reference proteome</keyword>
<sequence length="248" mass="27208">MFYIKSHNLSQTFALFTLTMNTALTFFCPSDSLHRSVSFRLYFLLLIQAMCVSLRSCAGPRAGDGCAVCRSPAWVKDIQINRQLSTIVELFGGLESLLNPAKQPGVEACLQAGEWVPEAEHEAGDGARRSRINRCSLLPPLFDGCFFFLLGSFKAPSRDELAALLREGGGQLLSRQPKPDSDVTQTLSAAAYHALPGSDQTLCTQYIIFDPRGPHRPPAVRRGKVWSAPFTWLIECVAAFALLPLDSS</sequence>
<dbReference type="GO" id="GO:0070531">
    <property type="term" value="C:BRCA1-A complex"/>
    <property type="evidence" value="ECO:0007669"/>
    <property type="project" value="TreeGrafter"/>
</dbReference>
<accession>A0A672GMV9</accession>
<dbReference type="Proteomes" id="UP000472267">
    <property type="component" value="Chromosome 16"/>
</dbReference>
<name>A0A672GMV9_SALFA</name>
<organism evidence="4 5">
    <name type="scientific">Salarias fasciatus</name>
    <name type="common">Jewelled blenny</name>
    <name type="synonym">Blennius fasciatus</name>
    <dbReference type="NCBI Taxonomy" id="181472"/>
    <lineage>
        <taxon>Eukaryota</taxon>
        <taxon>Metazoa</taxon>
        <taxon>Chordata</taxon>
        <taxon>Craniata</taxon>
        <taxon>Vertebrata</taxon>
        <taxon>Euteleostomi</taxon>
        <taxon>Actinopterygii</taxon>
        <taxon>Neopterygii</taxon>
        <taxon>Teleostei</taxon>
        <taxon>Neoteleostei</taxon>
        <taxon>Acanthomorphata</taxon>
        <taxon>Ovalentaria</taxon>
        <taxon>Blenniimorphae</taxon>
        <taxon>Blenniiformes</taxon>
        <taxon>Blennioidei</taxon>
        <taxon>Blenniidae</taxon>
        <taxon>Salariinae</taxon>
        <taxon>Salarias</taxon>
    </lineage>
</organism>
<dbReference type="Gene3D" id="3.40.50.10190">
    <property type="entry name" value="BRCT domain"/>
    <property type="match status" value="1"/>
</dbReference>
<keyword evidence="2" id="KW-0040">ANK repeat</keyword>
<evidence type="ECO:0000256" key="2">
    <source>
        <dbReference type="ARBA" id="ARBA00023043"/>
    </source>
</evidence>
<evidence type="ECO:0000256" key="1">
    <source>
        <dbReference type="ARBA" id="ARBA00022737"/>
    </source>
</evidence>
<dbReference type="AlphaFoldDB" id="A0A672GMV9"/>
<evidence type="ECO:0000259" key="3">
    <source>
        <dbReference type="PROSITE" id="PS50172"/>
    </source>
</evidence>
<dbReference type="SUPFAM" id="SSF57850">
    <property type="entry name" value="RING/U-box"/>
    <property type="match status" value="1"/>
</dbReference>
<reference evidence="4" key="2">
    <citation type="submission" date="2025-08" db="UniProtKB">
        <authorList>
            <consortium name="Ensembl"/>
        </authorList>
    </citation>
    <scope>IDENTIFICATION</scope>
</reference>
<dbReference type="Pfam" id="PF16589">
    <property type="entry name" value="BRCT_2"/>
    <property type="match status" value="1"/>
</dbReference>
<feature type="domain" description="BRCT" evidence="3">
    <location>
        <begin position="137"/>
        <end position="248"/>
    </location>
</feature>
<dbReference type="PANTHER" id="PTHR24171:SF8">
    <property type="entry name" value="BRCA1-ASSOCIATED RING DOMAIN PROTEIN 1"/>
    <property type="match status" value="1"/>
</dbReference>
<dbReference type="InterPro" id="IPR001357">
    <property type="entry name" value="BRCT_dom"/>
</dbReference>
<keyword evidence="1" id="KW-0677">Repeat</keyword>